<feature type="compositionally biased region" description="Basic and acidic residues" evidence="6">
    <location>
        <begin position="775"/>
        <end position="796"/>
    </location>
</feature>
<keyword evidence="3" id="KW-0507">mRNA processing</keyword>
<gene>
    <name evidence="7" type="ORF">RR46_05020</name>
</gene>
<evidence type="ECO:0000256" key="5">
    <source>
        <dbReference type="ARBA" id="ARBA00023242"/>
    </source>
</evidence>
<feature type="region of interest" description="Disordered" evidence="6">
    <location>
        <begin position="775"/>
        <end position="804"/>
    </location>
</feature>
<feature type="compositionally biased region" description="Basic residues" evidence="6">
    <location>
        <begin position="115"/>
        <end position="127"/>
    </location>
</feature>
<reference evidence="7 8" key="1">
    <citation type="journal article" date="2015" name="Nat. Commun.">
        <title>Outbred genome sequencing and CRISPR/Cas9 gene editing in butterflies.</title>
        <authorList>
            <person name="Li X."/>
            <person name="Fan D."/>
            <person name="Zhang W."/>
            <person name="Liu G."/>
            <person name="Zhang L."/>
            <person name="Zhao L."/>
            <person name="Fang X."/>
            <person name="Chen L."/>
            <person name="Dong Y."/>
            <person name="Chen Y."/>
            <person name="Ding Y."/>
            <person name="Zhao R."/>
            <person name="Feng M."/>
            <person name="Zhu Y."/>
            <person name="Feng Y."/>
            <person name="Jiang X."/>
            <person name="Zhu D."/>
            <person name="Xiang H."/>
            <person name="Feng X."/>
            <person name="Li S."/>
            <person name="Wang J."/>
            <person name="Zhang G."/>
            <person name="Kronforst M.R."/>
            <person name="Wang W."/>
        </authorList>
    </citation>
    <scope>NUCLEOTIDE SEQUENCE [LARGE SCALE GENOMIC DNA]</scope>
    <source>
        <strain evidence="7">Ya'a_city_454_Px</strain>
        <tissue evidence="7">Whole body</tissue>
    </source>
</reference>
<feature type="compositionally biased region" description="Basic residues" evidence="6">
    <location>
        <begin position="30"/>
        <end position="41"/>
    </location>
</feature>
<feature type="region of interest" description="Disordered" evidence="6">
    <location>
        <begin position="537"/>
        <end position="564"/>
    </location>
</feature>
<evidence type="ECO:0000256" key="6">
    <source>
        <dbReference type="SAM" id="MobiDB-lite"/>
    </source>
</evidence>
<comment type="subcellular location">
    <subcellularLocation>
        <location evidence="1">Nucleus</location>
    </subcellularLocation>
</comment>
<comment type="similarity">
    <text evidence="2">Belongs to the SNU66/SART1 family.</text>
</comment>
<dbReference type="Pfam" id="PF03343">
    <property type="entry name" value="SART-1"/>
    <property type="match status" value="1"/>
</dbReference>
<feature type="region of interest" description="Disordered" evidence="6">
    <location>
        <begin position="878"/>
        <end position="900"/>
    </location>
</feature>
<protein>
    <submittedName>
        <fullName evidence="7">U4/U6.U5 tri-snRNP-associated protein 1</fullName>
    </submittedName>
</protein>
<dbReference type="InterPro" id="IPR045347">
    <property type="entry name" value="HIND"/>
</dbReference>
<evidence type="ECO:0000313" key="8">
    <source>
        <dbReference type="Proteomes" id="UP000053268"/>
    </source>
</evidence>
<evidence type="ECO:0000256" key="2">
    <source>
        <dbReference type="ARBA" id="ARBA00006076"/>
    </source>
</evidence>
<evidence type="ECO:0000256" key="4">
    <source>
        <dbReference type="ARBA" id="ARBA00023187"/>
    </source>
</evidence>
<dbReference type="STRING" id="66420.A0A194Q0F4"/>
<feature type="region of interest" description="Disordered" evidence="6">
    <location>
        <begin position="1"/>
        <end position="64"/>
    </location>
</feature>
<evidence type="ECO:0000313" key="7">
    <source>
        <dbReference type="EMBL" id="KPI96895.1"/>
    </source>
</evidence>
<feature type="compositionally biased region" description="Basic residues" evidence="6">
    <location>
        <begin position="435"/>
        <end position="457"/>
    </location>
</feature>
<dbReference type="AlphaFoldDB" id="A0A194Q0F4"/>
<sequence>MGSKKHKKESKKRKHRSRSQSPLDVEERERKRHHKKHKDRKKDRSPDGQRGGIRVNPIPSAGPVRWVLLGGYLPTDQYGEDDYSYKPMANTQWPLEEVPVDSHLQPAEDVSSSHSRSRSSSVHRHSSREHEKEQSPAPGGAAQESLSIEETNRLRAKLGLKPLEVTEQTTDDGKIKDDLGEFYHKPADNIAHQKKAEKAAGEARGAPREEEARAETTLLADESDDEDAIAWVKKSREIEEQKKAAEKRAALLDEMDAVFGVSALVQEEQEAERRQRYSQAHLKGLRVAHDIDALGEEREVVLTLADAPVLAEDAEDVLVNVNMVDDERYKKNIVERKKAAAGYQAYDEEAEVAAALGLARPLLAKYDDEIDKDKSDKKKGFRIGDDDSIEANKFRDLMRQEWLPNAAGRRLESLQLPALRPATDYLDEHEIQAKFKKPKKKVHHTKWARCASGRRRSPSTWTTTRRAPCRSTPTTPVCRPPHAPPTSAASPASPTSPTSCTARLAHLMHRPPRPPHASPNSPTSCTARLAHLTHFMHRPPRLPHPQPHPPHAPPTSPTSRTKNEHKCLQLEQRVGVVAEVQPEQLTLRVAVDEEEVEPDGELQAALARARRLRLAEQRHTNVVPKVEELLERVKEEAEDEEAGGAIVLDATAEFCRTLGDIPTYGQAGNRDHHAEIMEMEREEPEVEAGAGAGAGVVAEMGAGADGAGAWSRVDVHSERAPDLAAGSSVALDAEPALGGGVAGALQLALSKGYLEKAGAAPAPRTAPHQLAARHYSIEDKSHAGEDDKYGRRERGGHSGPLQEFRERSGFRPHVKLEYVDDEGRPLCPKEAFRYLSHKFHGKGPGKNKQEKRIKKAVQEGLMKKMSSTDTPLGTLQMLQEKQRETHSPYVVLSGTKRDHK</sequence>
<keyword evidence="8" id="KW-1185">Reference proteome</keyword>
<feature type="compositionally biased region" description="Basic and acidic residues" evidence="6">
    <location>
        <begin position="171"/>
        <end position="187"/>
    </location>
</feature>
<feature type="compositionally biased region" description="Basic residues" evidence="6">
    <location>
        <begin position="1"/>
        <end position="18"/>
    </location>
</feature>
<dbReference type="GO" id="GO:0045292">
    <property type="term" value="P:mRNA cis splicing, via spliceosome"/>
    <property type="evidence" value="ECO:0007669"/>
    <property type="project" value="TreeGrafter"/>
</dbReference>
<dbReference type="GO" id="GO:0046540">
    <property type="term" value="C:U4/U6 x U5 tri-snRNP complex"/>
    <property type="evidence" value="ECO:0007669"/>
    <property type="project" value="InterPro"/>
</dbReference>
<dbReference type="InterPro" id="IPR005011">
    <property type="entry name" value="SNU66/SART1"/>
</dbReference>
<dbReference type="Proteomes" id="UP000053268">
    <property type="component" value="Unassembled WGS sequence"/>
</dbReference>
<name>A0A194Q0F4_PAPXU</name>
<feature type="region of interest" description="Disordered" evidence="6">
    <location>
        <begin position="435"/>
        <end position="499"/>
    </location>
</feature>
<evidence type="ECO:0000256" key="3">
    <source>
        <dbReference type="ARBA" id="ARBA00022664"/>
    </source>
</evidence>
<feature type="compositionally biased region" description="Low complexity" evidence="6">
    <location>
        <begin position="485"/>
        <end position="499"/>
    </location>
</feature>
<organism evidence="7 8">
    <name type="scientific">Papilio xuthus</name>
    <name type="common">Asian swallowtail butterfly</name>
    <dbReference type="NCBI Taxonomy" id="66420"/>
    <lineage>
        <taxon>Eukaryota</taxon>
        <taxon>Metazoa</taxon>
        <taxon>Ecdysozoa</taxon>
        <taxon>Arthropoda</taxon>
        <taxon>Hexapoda</taxon>
        <taxon>Insecta</taxon>
        <taxon>Pterygota</taxon>
        <taxon>Neoptera</taxon>
        <taxon>Endopterygota</taxon>
        <taxon>Lepidoptera</taxon>
        <taxon>Glossata</taxon>
        <taxon>Ditrysia</taxon>
        <taxon>Papilionoidea</taxon>
        <taxon>Papilionidae</taxon>
        <taxon>Papilioninae</taxon>
        <taxon>Papilio</taxon>
    </lineage>
</organism>
<evidence type="ECO:0000256" key="1">
    <source>
        <dbReference type="ARBA" id="ARBA00004123"/>
    </source>
</evidence>
<dbReference type="PANTHER" id="PTHR14152:SF5">
    <property type="entry name" value="U4_U6.U5 TRI-SNRNP-ASSOCIATED PROTEIN 1"/>
    <property type="match status" value="1"/>
</dbReference>
<keyword evidence="5" id="KW-0539">Nucleus</keyword>
<keyword evidence="4" id="KW-0508">mRNA splicing</keyword>
<dbReference type="PANTHER" id="PTHR14152">
    <property type="entry name" value="SQUAMOUS CELL CARCINOMA ANTIGEN RECOGNISED BY CYTOTOXIC T LYMPHOCYTES"/>
    <property type="match status" value="1"/>
</dbReference>
<dbReference type="Pfam" id="PF19252">
    <property type="entry name" value="HIND"/>
    <property type="match status" value="1"/>
</dbReference>
<dbReference type="GO" id="GO:0000481">
    <property type="term" value="P:maturation of 5S rRNA"/>
    <property type="evidence" value="ECO:0007669"/>
    <property type="project" value="TreeGrafter"/>
</dbReference>
<accession>A0A194Q0F4</accession>
<dbReference type="EMBL" id="KQ459592">
    <property type="protein sequence ID" value="KPI96895.1"/>
    <property type="molecule type" value="Genomic_DNA"/>
</dbReference>
<feature type="compositionally biased region" description="Pro residues" evidence="6">
    <location>
        <begin position="542"/>
        <end position="556"/>
    </location>
</feature>
<feature type="compositionally biased region" description="Basic and acidic residues" evidence="6">
    <location>
        <begin position="194"/>
        <end position="214"/>
    </location>
</feature>
<feature type="region of interest" description="Disordered" evidence="6">
    <location>
        <begin position="96"/>
        <end position="225"/>
    </location>
</feature>
<proteinExistence type="inferred from homology"/>